<comment type="subcellular location">
    <subcellularLocation>
        <location evidence="1">Cell membrane</location>
        <topology evidence="1">Single-pass type I membrane protein</topology>
    </subcellularLocation>
</comment>
<evidence type="ECO:0000313" key="12">
    <source>
        <dbReference type="EMBL" id="KAK2859866.1"/>
    </source>
</evidence>
<dbReference type="PANTHER" id="PTHR25466">
    <property type="entry name" value="T-LYMPHOCYTE ACTIVATION ANTIGEN"/>
    <property type="match status" value="1"/>
</dbReference>
<sequence length="240" mass="27430">MNVSVPVVPDTNVSCVFMQSCVLPCSFQYDNDLVVHWIHTGENVHVHSYYYDQDQFENQDQRYRSRTSLFKEQISRGNASLQLTGVRVQDQGRYKCYTSNIRERTESFIRLQVDAPVHKIHIEQVGNRITCSSQGIYPEPELTWSMDPPSSSKNTTTVHQTEQQLYNISSSLILSDPVPDVIYSCRISTRTNTRRTTLRNTGSCLLSSTQRPQTIRTVSKLDSSRTRAVDTLDSRLASNQ</sequence>
<dbReference type="EMBL" id="JAUPFM010000002">
    <property type="protein sequence ID" value="KAK2859866.1"/>
    <property type="molecule type" value="Genomic_DNA"/>
</dbReference>
<evidence type="ECO:0000256" key="4">
    <source>
        <dbReference type="ARBA" id="ARBA00022729"/>
    </source>
</evidence>
<dbReference type="PROSITE" id="PS50835">
    <property type="entry name" value="IG_LIKE"/>
    <property type="match status" value="2"/>
</dbReference>
<dbReference type="AlphaFoldDB" id="A0AA88NPB4"/>
<keyword evidence="6" id="KW-0472">Membrane</keyword>
<dbReference type="GO" id="GO:0031295">
    <property type="term" value="P:T cell costimulation"/>
    <property type="evidence" value="ECO:0007669"/>
    <property type="project" value="TreeGrafter"/>
</dbReference>
<keyword evidence="13" id="KW-1185">Reference proteome</keyword>
<dbReference type="Pfam" id="PF22705">
    <property type="entry name" value="C2-set_3"/>
    <property type="match status" value="1"/>
</dbReference>
<keyword evidence="10" id="KW-0393">Immunoglobulin domain</keyword>
<keyword evidence="5" id="KW-1133">Transmembrane helix</keyword>
<keyword evidence="7" id="KW-1015">Disulfide bond</keyword>
<dbReference type="InterPro" id="IPR013783">
    <property type="entry name" value="Ig-like_fold"/>
</dbReference>
<dbReference type="Proteomes" id="UP001187415">
    <property type="component" value="Unassembled WGS sequence"/>
</dbReference>
<evidence type="ECO:0000256" key="1">
    <source>
        <dbReference type="ARBA" id="ARBA00004251"/>
    </source>
</evidence>
<protein>
    <recommendedName>
        <fullName evidence="11">Ig-like domain-containing protein</fullName>
    </recommendedName>
</protein>
<evidence type="ECO:0000256" key="9">
    <source>
        <dbReference type="ARBA" id="ARBA00023180"/>
    </source>
</evidence>
<dbReference type="FunFam" id="2.60.40.10:FF:000142">
    <property type="entry name" value="V-set domain-containing T-cell activation inhibitor 1"/>
    <property type="match status" value="1"/>
</dbReference>
<dbReference type="GO" id="GO:0042130">
    <property type="term" value="P:negative regulation of T cell proliferation"/>
    <property type="evidence" value="ECO:0007669"/>
    <property type="project" value="TreeGrafter"/>
</dbReference>
<dbReference type="SMART" id="SM00406">
    <property type="entry name" value="IGv"/>
    <property type="match status" value="1"/>
</dbReference>
<evidence type="ECO:0000256" key="2">
    <source>
        <dbReference type="ARBA" id="ARBA00022475"/>
    </source>
</evidence>
<dbReference type="GO" id="GO:0007166">
    <property type="term" value="P:cell surface receptor signaling pathway"/>
    <property type="evidence" value="ECO:0007669"/>
    <property type="project" value="TreeGrafter"/>
</dbReference>
<dbReference type="GO" id="GO:0042102">
    <property type="term" value="P:positive regulation of T cell proliferation"/>
    <property type="evidence" value="ECO:0007669"/>
    <property type="project" value="TreeGrafter"/>
</dbReference>
<dbReference type="InterPro" id="IPR036179">
    <property type="entry name" value="Ig-like_dom_sf"/>
</dbReference>
<dbReference type="Gene3D" id="2.60.40.10">
    <property type="entry name" value="Immunoglobulins"/>
    <property type="match status" value="2"/>
</dbReference>
<feature type="domain" description="Ig-like" evidence="11">
    <location>
        <begin position="123"/>
        <end position="197"/>
    </location>
</feature>
<keyword evidence="4" id="KW-0732">Signal</keyword>
<dbReference type="GO" id="GO:0071222">
    <property type="term" value="P:cellular response to lipopolysaccharide"/>
    <property type="evidence" value="ECO:0007669"/>
    <property type="project" value="TreeGrafter"/>
</dbReference>
<evidence type="ECO:0000256" key="5">
    <source>
        <dbReference type="ARBA" id="ARBA00022989"/>
    </source>
</evidence>
<evidence type="ECO:0000313" key="13">
    <source>
        <dbReference type="Proteomes" id="UP001187415"/>
    </source>
</evidence>
<dbReference type="Pfam" id="PF07686">
    <property type="entry name" value="V-set"/>
    <property type="match status" value="1"/>
</dbReference>
<evidence type="ECO:0000256" key="3">
    <source>
        <dbReference type="ARBA" id="ARBA00022692"/>
    </source>
</evidence>
<evidence type="ECO:0000256" key="7">
    <source>
        <dbReference type="ARBA" id="ARBA00023157"/>
    </source>
</evidence>
<dbReference type="InterPro" id="IPR013106">
    <property type="entry name" value="Ig_V-set"/>
</dbReference>
<evidence type="ECO:0000256" key="10">
    <source>
        <dbReference type="ARBA" id="ARBA00023319"/>
    </source>
</evidence>
<keyword evidence="2" id="KW-1003">Cell membrane</keyword>
<proteinExistence type="predicted"/>
<comment type="caution">
    <text evidence="12">The sequence shown here is derived from an EMBL/GenBank/DDBJ whole genome shotgun (WGS) entry which is preliminary data.</text>
</comment>
<keyword evidence="9" id="KW-0325">Glycoprotein</keyword>
<evidence type="ECO:0000256" key="8">
    <source>
        <dbReference type="ARBA" id="ARBA00023170"/>
    </source>
</evidence>
<accession>A0AA88NPB4</accession>
<dbReference type="GO" id="GO:0009897">
    <property type="term" value="C:external side of plasma membrane"/>
    <property type="evidence" value="ECO:0007669"/>
    <property type="project" value="TreeGrafter"/>
</dbReference>
<dbReference type="SUPFAM" id="SSF48726">
    <property type="entry name" value="Immunoglobulin"/>
    <property type="match status" value="2"/>
</dbReference>
<name>A0AA88NPB4_CHASR</name>
<evidence type="ECO:0000259" key="11">
    <source>
        <dbReference type="PROSITE" id="PS50835"/>
    </source>
</evidence>
<keyword evidence="8" id="KW-0675">Receptor</keyword>
<evidence type="ECO:0000256" key="6">
    <source>
        <dbReference type="ARBA" id="ARBA00023136"/>
    </source>
</evidence>
<organism evidence="12 13">
    <name type="scientific">Channa striata</name>
    <name type="common">Snakehead murrel</name>
    <name type="synonym">Ophicephalus striatus</name>
    <dbReference type="NCBI Taxonomy" id="64152"/>
    <lineage>
        <taxon>Eukaryota</taxon>
        <taxon>Metazoa</taxon>
        <taxon>Chordata</taxon>
        <taxon>Craniata</taxon>
        <taxon>Vertebrata</taxon>
        <taxon>Euteleostomi</taxon>
        <taxon>Actinopterygii</taxon>
        <taxon>Neopterygii</taxon>
        <taxon>Teleostei</taxon>
        <taxon>Neoteleostei</taxon>
        <taxon>Acanthomorphata</taxon>
        <taxon>Anabantaria</taxon>
        <taxon>Anabantiformes</taxon>
        <taxon>Channoidei</taxon>
        <taxon>Channidae</taxon>
        <taxon>Channa</taxon>
    </lineage>
</organism>
<dbReference type="PANTHER" id="PTHR25466:SF14">
    <property type="entry name" value="BUTYROPHILIN SUBFAMILY 2 MEMBER A2-LIKE-RELATED"/>
    <property type="match status" value="1"/>
</dbReference>
<dbReference type="InterPro" id="IPR007110">
    <property type="entry name" value="Ig-like_dom"/>
</dbReference>
<keyword evidence="3" id="KW-0812">Transmembrane</keyword>
<dbReference type="InterPro" id="IPR051713">
    <property type="entry name" value="T-cell_Activation_Regulation"/>
</dbReference>
<feature type="domain" description="Ig-like" evidence="11">
    <location>
        <begin position="1"/>
        <end position="107"/>
    </location>
</feature>
<gene>
    <name evidence="12" type="ORF">Q5P01_004486</name>
</gene>
<reference evidence="12" key="1">
    <citation type="submission" date="2023-07" db="EMBL/GenBank/DDBJ databases">
        <title>Chromosome-level Genome Assembly of Striped Snakehead (Channa striata).</title>
        <authorList>
            <person name="Liu H."/>
        </authorList>
    </citation>
    <scope>NUCLEOTIDE SEQUENCE</scope>
    <source>
        <strain evidence="12">Gz</strain>
        <tissue evidence="12">Muscle</tissue>
    </source>
</reference>
<dbReference type="InterPro" id="IPR053896">
    <property type="entry name" value="BTN3A2-like_Ig-C"/>
</dbReference>
<dbReference type="GO" id="GO:0006955">
    <property type="term" value="P:immune response"/>
    <property type="evidence" value="ECO:0007669"/>
    <property type="project" value="TreeGrafter"/>
</dbReference>